<gene>
    <name evidence="4" type="ORF">B0T15DRAFT_79365</name>
</gene>
<dbReference type="GO" id="GO:0016405">
    <property type="term" value="F:CoA-ligase activity"/>
    <property type="evidence" value="ECO:0007669"/>
    <property type="project" value="TreeGrafter"/>
</dbReference>
<dbReference type="PROSITE" id="PS00455">
    <property type="entry name" value="AMP_BINDING"/>
    <property type="match status" value="1"/>
</dbReference>
<dbReference type="Gene3D" id="3.40.50.12780">
    <property type="entry name" value="N-terminal domain of ligase-like"/>
    <property type="match status" value="1"/>
</dbReference>
<dbReference type="InterPro" id="IPR020845">
    <property type="entry name" value="AMP-binding_CS"/>
</dbReference>
<evidence type="ECO:0000259" key="3">
    <source>
        <dbReference type="Pfam" id="PF13193"/>
    </source>
</evidence>
<comment type="caution">
    <text evidence="4">The sequence shown here is derived from an EMBL/GenBank/DDBJ whole genome shotgun (WGS) entry which is preliminary data.</text>
</comment>
<protein>
    <submittedName>
        <fullName evidence="4">Uncharacterized protein</fullName>
    </submittedName>
</protein>
<dbReference type="Pfam" id="PF13193">
    <property type="entry name" value="AMP-binding_C"/>
    <property type="match status" value="1"/>
</dbReference>
<sequence length="657" mass="69881">MSSSSAAAYSGSPPGKMPVQGVFDFAFSQPFQTASDFVPPAHQLPQTEAGRPIFVDNKSNRTLTFGQISQDALAVAAGLLRLGLDPKDTIKLPPTPSCPAGPEIAPVVLIQLPNCLPFAPLFFGALAAGTTATLVSPALTADEIAWILQNARPRAIITATACLPAMQSALAKQQDSKYFSAIPVFTVDVAADAYPSPSPSSTSTSSSSSSSSSVSPSSPGDWKPLLLHTPSRSSQPQAIFPPETAASRTAVILWSSGTSGRSKGVLLSHHALNFSVASMWHDADYYSARPQPQSWLGYVPFYHVFGLCNVFLLAVAAGVTVYTMPGFHLETVLRAIRDRKVTYLHMAPPVAVMLAKAAVVEPYAAQGAFRSVVAGITGGAPLGHEVVEEVYKRCGFRVRLGYGLSETCSTALQRGVTEQDMREQAGDTGLPHYGVEVMIADGNANGGRGGYAKRKGETTAAARVDVEGEVLVRCPGLLSAYLPVGVFSGQKPDMSVTEEALTADGWFRTGDVGALDAQGRLRITDRLKELIKVRAYQVAPAELEAVLCSSEAVADAGVIGIYDESEATEWPRAFVVPRAGRNNMSQADLEKLAGQLKALVEKRTAKYKWLVGGIVFVDQIPKSPSGKILRRVLKSGGDETKGVEVKLYEKKKRDAKL</sequence>
<dbReference type="PANTHER" id="PTHR24096:SF295">
    <property type="entry name" value="ACETYL-COA SYNTHETASE-LIKE PROTEIN"/>
    <property type="match status" value="1"/>
</dbReference>
<dbReference type="GeneID" id="87890152"/>
<feature type="region of interest" description="Disordered" evidence="1">
    <location>
        <begin position="196"/>
        <end position="220"/>
    </location>
</feature>
<feature type="domain" description="AMP-binding enzyme C-terminal" evidence="3">
    <location>
        <begin position="542"/>
        <end position="627"/>
    </location>
</feature>
<accession>A0AAJ0M752</accession>
<keyword evidence="5" id="KW-1185">Reference proteome</keyword>
<dbReference type="Pfam" id="PF00501">
    <property type="entry name" value="AMP-binding"/>
    <property type="match status" value="1"/>
</dbReference>
<evidence type="ECO:0000256" key="1">
    <source>
        <dbReference type="SAM" id="MobiDB-lite"/>
    </source>
</evidence>
<dbReference type="InterPro" id="IPR025110">
    <property type="entry name" value="AMP-bd_C"/>
</dbReference>
<dbReference type="InterPro" id="IPR045851">
    <property type="entry name" value="AMP-bd_C_sf"/>
</dbReference>
<organism evidence="4 5">
    <name type="scientific">Chaetomium strumarium</name>
    <dbReference type="NCBI Taxonomy" id="1170767"/>
    <lineage>
        <taxon>Eukaryota</taxon>
        <taxon>Fungi</taxon>
        <taxon>Dikarya</taxon>
        <taxon>Ascomycota</taxon>
        <taxon>Pezizomycotina</taxon>
        <taxon>Sordariomycetes</taxon>
        <taxon>Sordariomycetidae</taxon>
        <taxon>Sordariales</taxon>
        <taxon>Chaetomiaceae</taxon>
        <taxon>Chaetomium</taxon>
    </lineage>
</organism>
<dbReference type="InterPro" id="IPR000873">
    <property type="entry name" value="AMP-dep_synth/lig_dom"/>
</dbReference>
<reference evidence="4" key="2">
    <citation type="submission" date="2023-06" db="EMBL/GenBank/DDBJ databases">
        <authorList>
            <consortium name="Lawrence Berkeley National Laboratory"/>
            <person name="Mondo S.J."/>
            <person name="Hensen N."/>
            <person name="Bonometti L."/>
            <person name="Westerberg I."/>
            <person name="Brannstrom I.O."/>
            <person name="Guillou S."/>
            <person name="Cros-Aarteil S."/>
            <person name="Calhoun S."/>
            <person name="Haridas S."/>
            <person name="Kuo A."/>
            <person name="Pangilinan J."/>
            <person name="Riley R."/>
            <person name="Labutti K."/>
            <person name="Andreopoulos B."/>
            <person name="Lipzen A."/>
            <person name="Chen C."/>
            <person name="Yanf M."/>
            <person name="Daum C."/>
            <person name="Ng V."/>
            <person name="Clum A."/>
            <person name="Steindorff A."/>
            <person name="Ohm R."/>
            <person name="Martin F."/>
            <person name="Silar P."/>
            <person name="Natvig D."/>
            <person name="Lalanne C."/>
            <person name="Gautier V."/>
            <person name="Ament-Velasquez S.L."/>
            <person name="Kruys A."/>
            <person name="Hutchinson M.I."/>
            <person name="Powell A.J."/>
            <person name="Barry K."/>
            <person name="Miller A.N."/>
            <person name="Grigoriev I.V."/>
            <person name="Debuchy R."/>
            <person name="Gladieux P."/>
            <person name="Thoren M.H."/>
            <person name="Johannesson H."/>
        </authorList>
    </citation>
    <scope>NUCLEOTIDE SEQUENCE</scope>
    <source>
        <strain evidence="4">CBS 333.67</strain>
    </source>
</reference>
<dbReference type="SUPFAM" id="SSF56801">
    <property type="entry name" value="Acetyl-CoA synthetase-like"/>
    <property type="match status" value="1"/>
</dbReference>
<dbReference type="Proteomes" id="UP001273166">
    <property type="component" value="Unassembled WGS sequence"/>
</dbReference>
<evidence type="ECO:0000313" key="5">
    <source>
        <dbReference type="Proteomes" id="UP001273166"/>
    </source>
</evidence>
<evidence type="ECO:0000313" key="4">
    <source>
        <dbReference type="EMBL" id="KAK3311538.1"/>
    </source>
</evidence>
<dbReference type="GO" id="GO:0019748">
    <property type="term" value="P:secondary metabolic process"/>
    <property type="evidence" value="ECO:0007669"/>
    <property type="project" value="TreeGrafter"/>
</dbReference>
<dbReference type="PANTHER" id="PTHR24096">
    <property type="entry name" value="LONG-CHAIN-FATTY-ACID--COA LIGASE"/>
    <property type="match status" value="1"/>
</dbReference>
<reference evidence="4" key="1">
    <citation type="journal article" date="2023" name="Mol. Phylogenet. Evol.">
        <title>Genome-scale phylogeny and comparative genomics of the fungal order Sordariales.</title>
        <authorList>
            <person name="Hensen N."/>
            <person name="Bonometti L."/>
            <person name="Westerberg I."/>
            <person name="Brannstrom I.O."/>
            <person name="Guillou S."/>
            <person name="Cros-Aarteil S."/>
            <person name="Calhoun S."/>
            <person name="Haridas S."/>
            <person name="Kuo A."/>
            <person name="Mondo S."/>
            <person name="Pangilinan J."/>
            <person name="Riley R."/>
            <person name="LaButti K."/>
            <person name="Andreopoulos B."/>
            <person name="Lipzen A."/>
            <person name="Chen C."/>
            <person name="Yan M."/>
            <person name="Daum C."/>
            <person name="Ng V."/>
            <person name="Clum A."/>
            <person name="Steindorff A."/>
            <person name="Ohm R.A."/>
            <person name="Martin F."/>
            <person name="Silar P."/>
            <person name="Natvig D.O."/>
            <person name="Lalanne C."/>
            <person name="Gautier V."/>
            <person name="Ament-Velasquez S.L."/>
            <person name="Kruys A."/>
            <person name="Hutchinson M.I."/>
            <person name="Powell A.J."/>
            <person name="Barry K."/>
            <person name="Miller A.N."/>
            <person name="Grigoriev I.V."/>
            <person name="Debuchy R."/>
            <person name="Gladieux P."/>
            <person name="Hiltunen Thoren M."/>
            <person name="Johannesson H."/>
        </authorList>
    </citation>
    <scope>NUCLEOTIDE SEQUENCE</scope>
    <source>
        <strain evidence="4">CBS 333.67</strain>
    </source>
</reference>
<dbReference type="Gene3D" id="3.30.300.30">
    <property type="match status" value="1"/>
</dbReference>
<feature type="compositionally biased region" description="Low complexity" evidence="1">
    <location>
        <begin position="199"/>
        <end position="219"/>
    </location>
</feature>
<name>A0AAJ0M752_9PEZI</name>
<dbReference type="AlphaFoldDB" id="A0AAJ0M752"/>
<dbReference type="InterPro" id="IPR042099">
    <property type="entry name" value="ANL_N_sf"/>
</dbReference>
<dbReference type="EMBL" id="JAUDZG010000001">
    <property type="protein sequence ID" value="KAK3311538.1"/>
    <property type="molecule type" value="Genomic_DNA"/>
</dbReference>
<evidence type="ECO:0000259" key="2">
    <source>
        <dbReference type="Pfam" id="PF00501"/>
    </source>
</evidence>
<dbReference type="RefSeq" id="XP_062727318.1">
    <property type="nucleotide sequence ID" value="XM_062871323.1"/>
</dbReference>
<feature type="domain" description="AMP-dependent synthetase/ligase" evidence="2">
    <location>
        <begin position="47"/>
        <end position="482"/>
    </location>
</feature>
<proteinExistence type="predicted"/>